<dbReference type="CDD" id="cd00201">
    <property type="entry name" value="WW"/>
    <property type="match status" value="1"/>
</dbReference>
<dbReference type="InterPro" id="IPR006020">
    <property type="entry name" value="PTB/PI_dom"/>
</dbReference>
<feature type="domain" description="PID" evidence="2">
    <location>
        <begin position="100"/>
        <end position="254"/>
    </location>
</feature>
<dbReference type="EMBL" id="NCKV01000742">
    <property type="protein sequence ID" value="RWS29844.1"/>
    <property type="molecule type" value="Genomic_DNA"/>
</dbReference>
<sequence length="486" mass="54597">KLYATLSVTAMMTNNGDVTKGLFEDGEEKKDSIELPEGWEKHEDDNGPYYWHIPSGTIQRQKPHVSPTKRDSIIYYEEDSESNADPCPTVGEDSSEPPTFLVHSLGWTEFDERQLTPELSTKAIQKCILELTTRADNAVRCWGKHDTKQLTVKIENSNLKLFDNTTNKLLNLQPISAIRVWGVNDNNDFAYVARDPPPPMVSLSDNGDVCETSTPVISPTLSPTTPQILKCHIFHCDTENDQQAAHKIASILRDELIRLKTQQELKRSECRQNFHPRPQNLYIDEYNTSPISSPTVEFPTPIEEPRKTIVAKYLGKSRVSKPVGVNVLNEGISKVIDAISQMEKSNSQTPLLNPYVVNTVCLVHISPSTITVESMVNGEIFLESRVRYLSFLGIYKESVKLCGFIIQVDENVFESHCFECEPSSGQLCKTIEAACKLRYQKCLDAHKQRCNSALLAAGEDRDTACAANNIPNIKTTIKNVFSKFLK</sequence>
<reference evidence="4 5" key="1">
    <citation type="journal article" date="2018" name="Gigascience">
        <title>Genomes of trombidid mites reveal novel predicted allergens and laterally-transferred genes associated with secondary metabolism.</title>
        <authorList>
            <person name="Dong X."/>
            <person name="Chaisiri K."/>
            <person name="Xia D."/>
            <person name="Armstrong S.D."/>
            <person name="Fang Y."/>
            <person name="Donnelly M.J."/>
            <person name="Kadowaki T."/>
            <person name="McGarry J.W."/>
            <person name="Darby A.C."/>
            <person name="Makepeace B.L."/>
        </authorList>
    </citation>
    <scope>NUCLEOTIDE SEQUENCE [LARGE SCALE GENOMIC DNA]</scope>
    <source>
        <strain evidence="4">UoL-UT</strain>
    </source>
</reference>
<gene>
    <name evidence="4" type="ORF">B4U80_05963</name>
</gene>
<dbReference type="Proteomes" id="UP000288716">
    <property type="component" value="Unassembled WGS sequence"/>
</dbReference>
<dbReference type="AlphaFoldDB" id="A0A443SQP7"/>
<dbReference type="InterPro" id="IPR011993">
    <property type="entry name" value="PH-like_dom_sf"/>
</dbReference>
<accession>A0A443SQP7</accession>
<feature type="domain" description="WW" evidence="3">
    <location>
        <begin position="33"/>
        <end position="65"/>
    </location>
</feature>
<dbReference type="GO" id="GO:0005737">
    <property type="term" value="C:cytoplasm"/>
    <property type="evidence" value="ECO:0007669"/>
    <property type="project" value="TreeGrafter"/>
</dbReference>
<dbReference type="InterPro" id="IPR036020">
    <property type="entry name" value="WW_dom_sf"/>
</dbReference>
<feature type="domain" description="PID" evidence="2">
    <location>
        <begin position="311"/>
        <end position="445"/>
    </location>
</feature>
<dbReference type="GO" id="GO:0001540">
    <property type="term" value="F:amyloid-beta binding"/>
    <property type="evidence" value="ECO:0007669"/>
    <property type="project" value="InterPro"/>
</dbReference>
<dbReference type="GO" id="GO:0005634">
    <property type="term" value="C:nucleus"/>
    <property type="evidence" value="ECO:0007669"/>
    <property type="project" value="TreeGrafter"/>
</dbReference>
<dbReference type="VEuPathDB" id="VectorBase:LDEU002196"/>
<organism evidence="4 5">
    <name type="scientific">Leptotrombidium deliense</name>
    <dbReference type="NCBI Taxonomy" id="299467"/>
    <lineage>
        <taxon>Eukaryota</taxon>
        <taxon>Metazoa</taxon>
        <taxon>Ecdysozoa</taxon>
        <taxon>Arthropoda</taxon>
        <taxon>Chelicerata</taxon>
        <taxon>Arachnida</taxon>
        <taxon>Acari</taxon>
        <taxon>Acariformes</taxon>
        <taxon>Trombidiformes</taxon>
        <taxon>Prostigmata</taxon>
        <taxon>Anystina</taxon>
        <taxon>Parasitengona</taxon>
        <taxon>Trombiculoidea</taxon>
        <taxon>Trombiculidae</taxon>
        <taxon>Leptotrombidium</taxon>
    </lineage>
</organism>
<evidence type="ECO:0000256" key="1">
    <source>
        <dbReference type="ARBA" id="ARBA00022737"/>
    </source>
</evidence>
<evidence type="ECO:0000313" key="5">
    <source>
        <dbReference type="Proteomes" id="UP000288716"/>
    </source>
</evidence>
<dbReference type="PROSITE" id="PS01179">
    <property type="entry name" value="PID"/>
    <property type="match status" value="2"/>
</dbReference>
<dbReference type="InterPro" id="IPR039576">
    <property type="entry name" value="APBB1/2/3"/>
</dbReference>
<comment type="caution">
    <text evidence="4">The sequence shown here is derived from an EMBL/GenBank/DDBJ whole genome shotgun (WGS) entry which is preliminary data.</text>
</comment>
<dbReference type="SUPFAM" id="SSF50729">
    <property type="entry name" value="PH domain-like"/>
    <property type="match status" value="2"/>
</dbReference>
<dbReference type="SMART" id="SM00462">
    <property type="entry name" value="PTB"/>
    <property type="match status" value="2"/>
</dbReference>
<feature type="non-terminal residue" evidence="4">
    <location>
        <position position="1"/>
    </location>
</feature>
<dbReference type="STRING" id="299467.A0A443SQP7"/>
<evidence type="ECO:0000259" key="2">
    <source>
        <dbReference type="PROSITE" id="PS01179"/>
    </source>
</evidence>
<dbReference type="SUPFAM" id="SSF51045">
    <property type="entry name" value="WW domain"/>
    <property type="match status" value="1"/>
</dbReference>
<keyword evidence="1" id="KW-0677">Repeat</keyword>
<dbReference type="PANTHER" id="PTHR14058:SF8">
    <property type="entry name" value="PROTEIN FE65 HOMOLOG"/>
    <property type="match status" value="1"/>
</dbReference>
<proteinExistence type="predicted"/>
<dbReference type="PANTHER" id="PTHR14058">
    <property type="entry name" value="AMYLOID BETA A4 PRECURSOR PROTEIN-BINDING FAMILY B"/>
    <property type="match status" value="1"/>
</dbReference>
<dbReference type="OrthoDB" id="5969782at2759"/>
<dbReference type="Pfam" id="PF00640">
    <property type="entry name" value="PID"/>
    <property type="match status" value="2"/>
</dbReference>
<dbReference type="Gene3D" id="2.30.29.30">
    <property type="entry name" value="Pleckstrin-homology domain (PH domain)/Phosphotyrosine-binding domain (PTB)"/>
    <property type="match status" value="2"/>
</dbReference>
<evidence type="ECO:0000313" key="4">
    <source>
        <dbReference type="EMBL" id="RWS29844.1"/>
    </source>
</evidence>
<dbReference type="GO" id="GO:0006355">
    <property type="term" value="P:regulation of DNA-templated transcription"/>
    <property type="evidence" value="ECO:0007669"/>
    <property type="project" value="TreeGrafter"/>
</dbReference>
<dbReference type="Gene3D" id="2.20.70.10">
    <property type="match status" value="1"/>
</dbReference>
<keyword evidence="5" id="KW-1185">Reference proteome</keyword>
<name>A0A443SQP7_9ACAR</name>
<evidence type="ECO:0000259" key="3">
    <source>
        <dbReference type="PROSITE" id="PS50020"/>
    </source>
</evidence>
<protein>
    <submittedName>
        <fullName evidence="4">Amyloid beta A4 protein-binding family B member 2-like protein</fullName>
    </submittedName>
</protein>
<dbReference type="PROSITE" id="PS50020">
    <property type="entry name" value="WW_DOMAIN_2"/>
    <property type="match status" value="1"/>
</dbReference>
<dbReference type="InterPro" id="IPR001202">
    <property type="entry name" value="WW_dom"/>
</dbReference>